<evidence type="ECO:0000313" key="7">
    <source>
        <dbReference type="EMBL" id="MDT2797781.1"/>
    </source>
</evidence>
<dbReference type="Proteomes" id="UP000588071">
    <property type="component" value="Unassembled WGS sequence"/>
</dbReference>
<dbReference type="InterPro" id="IPR001034">
    <property type="entry name" value="DeoR_HTH"/>
</dbReference>
<keyword evidence="1" id="KW-0805">Transcription regulation</keyword>
<evidence type="ECO:0000256" key="1">
    <source>
        <dbReference type="ARBA" id="ARBA00023015"/>
    </source>
</evidence>
<organism evidence="8 9">
    <name type="scientific">Enterococcus cecorum</name>
    <dbReference type="NCBI Taxonomy" id="44008"/>
    <lineage>
        <taxon>Bacteria</taxon>
        <taxon>Bacillati</taxon>
        <taxon>Bacillota</taxon>
        <taxon>Bacilli</taxon>
        <taxon>Lactobacillales</taxon>
        <taxon>Enterococcaceae</taxon>
        <taxon>Enterococcus</taxon>
    </lineage>
</organism>
<evidence type="ECO:0000256" key="2">
    <source>
        <dbReference type="ARBA" id="ARBA00023122"/>
    </source>
</evidence>
<keyword evidence="3" id="KW-0804">Transcription</keyword>
<dbReference type="PROSITE" id="PS51000">
    <property type="entry name" value="HTH_DEOR_2"/>
    <property type="match status" value="1"/>
</dbReference>
<dbReference type="RefSeq" id="WP_047334717.1">
    <property type="nucleotide sequence ID" value="NZ_AP035890.1"/>
</dbReference>
<dbReference type="Gene3D" id="3.10.580.10">
    <property type="entry name" value="CBS-domain"/>
    <property type="match status" value="1"/>
</dbReference>
<reference evidence="8 9" key="1">
    <citation type="submission" date="2020-04" db="EMBL/GenBank/DDBJ databases">
        <authorList>
            <person name="Hitch T.C.A."/>
            <person name="Wylensek D."/>
            <person name="Clavel T."/>
        </authorList>
    </citation>
    <scope>NUCLEOTIDE SEQUENCE [LARGE SCALE GENOMIC DNA]</scope>
    <source>
        <strain evidence="8 9">WCA-380-WT-3C</strain>
    </source>
</reference>
<accession>A0A0I9WQU3</accession>
<sequence length="209" mass="23292">MELSPRQQQILDIVKAQQPLSGEKIAEELGISRATLRSDLSFLTLAGILQAAPKIGYTYAGSQIEPFLFDETFHTAISELMVPPLLIEQSTPIREAITNLFMYNVRAIFVVDEQKRLIGTLNQKDLLRGSLTTSNDQTPVAVCMTRLANVVTVTPEMNILEVAQLMIQHDTEALAVVDQKNSRKIIGKITKSRILAYIVEQAKVTELNR</sequence>
<dbReference type="AlphaFoldDB" id="A0A0I9WQU3"/>
<dbReference type="InterPro" id="IPR046342">
    <property type="entry name" value="CBS_dom_sf"/>
</dbReference>
<dbReference type="Gene3D" id="1.10.10.10">
    <property type="entry name" value="Winged helix-like DNA-binding domain superfamily/Winged helix DNA-binding domain"/>
    <property type="match status" value="1"/>
</dbReference>
<gene>
    <name evidence="8" type="ORF">HF857_06825</name>
    <name evidence="7" type="ORF">P7H47_11085</name>
</gene>
<comment type="caution">
    <text evidence="8">The sequence shown here is derived from an EMBL/GenBank/DDBJ whole genome shotgun (WGS) entry which is preliminary data.</text>
</comment>
<dbReference type="Proteomes" id="UP001255696">
    <property type="component" value="Unassembled WGS sequence"/>
</dbReference>
<dbReference type="InterPro" id="IPR036390">
    <property type="entry name" value="WH_DNA-bd_sf"/>
</dbReference>
<feature type="domain" description="CBS" evidence="6">
    <location>
        <begin position="144"/>
        <end position="204"/>
    </location>
</feature>
<reference evidence="7" key="2">
    <citation type="submission" date="2023-03" db="EMBL/GenBank/DDBJ databases">
        <authorList>
            <person name="Shen W."/>
            <person name="Cai J."/>
        </authorList>
    </citation>
    <scope>NUCLEOTIDE SEQUENCE</scope>
    <source>
        <strain evidence="7">B245-2</strain>
    </source>
</reference>
<evidence type="ECO:0000313" key="8">
    <source>
        <dbReference type="EMBL" id="NME49950.1"/>
    </source>
</evidence>
<proteinExistence type="predicted"/>
<name>A0A0I9WQU3_9ENTE</name>
<evidence type="ECO:0000313" key="9">
    <source>
        <dbReference type="Proteomes" id="UP000588071"/>
    </source>
</evidence>
<feature type="domain" description="CBS" evidence="6">
    <location>
        <begin position="77"/>
        <end position="137"/>
    </location>
</feature>
<dbReference type="SMART" id="SM00420">
    <property type="entry name" value="HTH_DEOR"/>
    <property type="match status" value="1"/>
</dbReference>
<evidence type="ECO:0000256" key="3">
    <source>
        <dbReference type="ARBA" id="ARBA00023163"/>
    </source>
</evidence>
<dbReference type="PANTHER" id="PTHR43080:SF2">
    <property type="entry name" value="CBS DOMAIN-CONTAINING PROTEIN"/>
    <property type="match status" value="1"/>
</dbReference>
<dbReference type="InterPro" id="IPR051257">
    <property type="entry name" value="Diverse_CBS-Domain"/>
</dbReference>
<dbReference type="PANTHER" id="PTHR43080">
    <property type="entry name" value="CBS DOMAIN-CONTAINING PROTEIN CBSX3, MITOCHONDRIAL"/>
    <property type="match status" value="1"/>
</dbReference>
<dbReference type="GO" id="GO:0003700">
    <property type="term" value="F:DNA-binding transcription factor activity"/>
    <property type="evidence" value="ECO:0007669"/>
    <property type="project" value="InterPro"/>
</dbReference>
<dbReference type="EMBL" id="JARQBI010000042">
    <property type="protein sequence ID" value="MDT2797781.1"/>
    <property type="molecule type" value="Genomic_DNA"/>
</dbReference>
<dbReference type="InterPro" id="IPR000644">
    <property type="entry name" value="CBS_dom"/>
</dbReference>
<dbReference type="SUPFAM" id="SSF54631">
    <property type="entry name" value="CBS-domain pair"/>
    <property type="match status" value="1"/>
</dbReference>
<evidence type="ECO:0000259" key="6">
    <source>
        <dbReference type="PROSITE" id="PS51371"/>
    </source>
</evidence>
<dbReference type="Pfam" id="PF00571">
    <property type="entry name" value="CBS"/>
    <property type="match status" value="2"/>
</dbReference>
<dbReference type="InterPro" id="IPR013196">
    <property type="entry name" value="HTH_11"/>
</dbReference>
<protein>
    <submittedName>
        <fullName evidence="7">CBS domain-containing protein</fullName>
    </submittedName>
    <submittedName>
        <fullName evidence="8">Helix-turn-helix transcriptional regulator</fullName>
    </submittedName>
</protein>
<dbReference type="SUPFAM" id="SSF46785">
    <property type="entry name" value="Winged helix' DNA-binding domain"/>
    <property type="match status" value="1"/>
</dbReference>
<dbReference type="EMBL" id="JABAFV010000009">
    <property type="protein sequence ID" value="NME49950.1"/>
    <property type="molecule type" value="Genomic_DNA"/>
</dbReference>
<feature type="domain" description="HTH deoR-type" evidence="5">
    <location>
        <begin position="3"/>
        <end position="64"/>
    </location>
</feature>
<dbReference type="InterPro" id="IPR036388">
    <property type="entry name" value="WH-like_DNA-bd_sf"/>
</dbReference>
<dbReference type="Pfam" id="PF08279">
    <property type="entry name" value="HTH_11"/>
    <property type="match status" value="1"/>
</dbReference>
<evidence type="ECO:0000256" key="4">
    <source>
        <dbReference type="PROSITE-ProRule" id="PRU00703"/>
    </source>
</evidence>
<keyword evidence="2 4" id="KW-0129">CBS domain</keyword>
<dbReference type="PROSITE" id="PS51371">
    <property type="entry name" value="CBS"/>
    <property type="match status" value="2"/>
</dbReference>
<dbReference type="SMART" id="SM00116">
    <property type="entry name" value="CBS"/>
    <property type="match status" value="2"/>
</dbReference>
<evidence type="ECO:0000259" key="5">
    <source>
        <dbReference type="PROSITE" id="PS51000"/>
    </source>
</evidence>